<keyword evidence="1" id="KW-0560">Oxidoreductase</keyword>
<proteinExistence type="predicted"/>
<dbReference type="PROSITE" id="PS00671">
    <property type="entry name" value="D_2_HYDROXYACID_DH_3"/>
    <property type="match status" value="1"/>
</dbReference>
<dbReference type="PANTHER" id="PTHR43333:SF1">
    <property type="entry name" value="D-ISOMER SPECIFIC 2-HYDROXYACID DEHYDROGENASE NAD-BINDING DOMAIN-CONTAINING PROTEIN"/>
    <property type="match status" value="1"/>
</dbReference>
<dbReference type="InterPro" id="IPR029753">
    <property type="entry name" value="D-isomer_DH_CS"/>
</dbReference>
<organism evidence="4 5">
    <name type="scientific">Moorena producens (strain JHB)</name>
    <dbReference type="NCBI Taxonomy" id="1454205"/>
    <lineage>
        <taxon>Bacteria</taxon>
        <taxon>Bacillati</taxon>
        <taxon>Cyanobacteriota</taxon>
        <taxon>Cyanophyceae</taxon>
        <taxon>Coleofasciculales</taxon>
        <taxon>Coleofasciculaceae</taxon>
        <taxon>Moorena</taxon>
    </lineage>
</organism>
<accession>A0A1D9G2G7</accession>
<evidence type="ECO:0000256" key="1">
    <source>
        <dbReference type="ARBA" id="ARBA00023002"/>
    </source>
</evidence>
<keyword evidence="2" id="KW-0520">NAD</keyword>
<evidence type="ECO:0000256" key="2">
    <source>
        <dbReference type="ARBA" id="ARBA00023027"/>
    </source>
</evidence>
<dbReference type="EMBL" id="CP017708">
    <property type="protein sequence ID" value="AOY81724.1"/>
    <property type="molecule type" value="Genomic_DNA"/>
</dbReference>
<dbReference type="CDD" id="cd12164">
    <property type="entry name" value="GDH_like_2"/>
    <property type="match status" value="1"/>
</dbReference>
<dbReference type="AlphaFoldDB" id="A0A1D9G2G7"/>
<dbReference type="SUPFAM" id="SSF51735">
    <property type="entry name" value="NAD(P)-binding Rossmann-fold domains"/>
    <property type="match status" value="1"/>
</dbReference>
<dbReference type="SUPFAM" id="SSF52283">
    <property type="entry name" value="Formate/glycerate dehydrogenase catalytic domain-like"/>
    <property type="match status" value="1"/>
</dbReference>
<evidence type="ECO:0000313" key="4">
    <source>
        <dbReference type="EMBL" id="AOY81724.1"/>
    </source>
</evidence>
<dbReference type="GO" id="GO:0051287">
    <property type="term" value="F:NAD binding"/>
    <property type="evidence" value="ECO:0007669"/>
    <property type="project" value="InterPro"/>
</dbReference>
<dbReference type="InterPro" id="IPR006140">
    <property type="entry name" value="D-isomer_DH_NAD-bd"/>
</dbReference>
<sequence length="312" mass="35058">MAMLLLANIDLEELFAQLMAELKKRKPDLDLRIWPECGKLDEIEIVLAWCPPLGVMQRLPNLKLIISLGTGVEGILADPDLPDGIPIVRLISQNQTLEMVEYVTFAVLLFQRRFIEYQALQRSRRWEYLPAQDARSFTIGILGMGNLGSTVAQKLTSMRFPIRGWSRTPKEIAGVECFHGREQFKLFLSKCRAIICLLPLTPETEGILCHETFSALPTGAYLINVGRGKHLVEADLLSALNSGQIAWACLDVFHREPLPKDDPFWSHPRIIITPHIAAIGLAEEFAASILDAINCSYEGRPLKNAIDRNRGY</sequence>
<dbReference type="Pfam" id="PF02826">
    <property type="entry name" value="2-Hacid_dh_C"/>
    <property type="match status" value="1"/>
</dbReference>
<dbReference type="Proteomes" id="UP000176944">
    <property type="component" value="Chromosome"/>
</dbReference>
<evidence type="ECO:0000259" key="3">
    <source>
        <dbReference type="Pfam" id="PF02826"/>
    </source>
</evidence>
<name>A0A1D9G2G7_MOOP1</name>
<dbReference type="PANTHER" id="PTHR43333">
    <property type="entry name" value="2-HACID_DH_C DOMAIN-CONTAINING PROTEIN"/>
    <property type="match status" value="1"/>
</dbReference>
<gene>
    <name evidence="4" type="ORF">BJP36_19220</name>
</gene>
<evidence type="ECO:0000313" key="5">
    <source>
        <dbReference type="Proteomes" id="UP000176944"/>
    </source>
</evidence>
<protein>
    <submittedName>
        <fullName evidence="4">Glyoxylate/hydroxypyruvate reductase A</fullName>
    </submittedName>
</protein>
<dbReference type="InterPro" id="IPR036291">
    <property type="entry name" value="NAD(P)-bd_dom_sf"/>
</dbReference>
<dbReference type="Gene3D" id="3.40.50.720">
    <property type="entry name" value="NAD(P)-binding Rossmann-like Domain"/>
    <property type="match status" value="2"/>
</dbReference>
<feature type="domain" description="D-isomer specific 2-hydroxyacid dehydrogenase NAD-binding" evidence="3">
    <location>
        <begin position="107"/>
        <end position="277"/>
    </location>
</feature>
<dbReference type="GO" id="GO:0016616">
    <property type="term" value="F:oxidoreductase activity, acting on the CH-OH group of donors, NAD or NADP as acceptor"/>
    <property type="evidence" value="ECO:0007669"/>
    <property type="project" value="UniProtKB-ARBA"/>
</dbReference>
<reference evidence="5" key="1">
    <citation type="submission" date="2016-10" db="EMBL/GenBank/DDBJ databases">
        <title>Comparative genomics uncovers the prolific and rare metabolic potential of the cyanobacterial genus Moorea.</title>
        <authorList>
            <person name="Leao T."/>
            <person name="Castelao G."/>
            <person name="Korobeynikov A."/>
            <person name="Monroe E.A."/>
            <person name="Podell S."/>
            <person name="Glukhov E."/>
            <person name="Allen E."/>
            <person name="Gerwick W.H."/>
            <person name="Gerwick L."/>
        </authorList>
    </citation>
    <scope>NUCLEOTIDE SEQUENCE [LARGE SCALE GENOMIC DNA]</scope>
    <source>
        <strain evidence="5">JHB</strain>
    </source>
</reference>